<keyword evidence="14" id="KW-0628">Postsynaptic cell membrane</keyword>
<dbReference type="PROSITE" id="PS00232">
    <property type="entry name" value="CADHERIN_1"/>
    <property type="match status" value="4"/>
</dbReference>
<protein>
    <recommendedName>
        <fullName evidence="20">Protocadherin-8</fullName>
    </recommendedName>
</protein>
<keyword evidence="7" id="KW-0677">Repeat</keyword>
<feature type="domain" description="Cadherin" evidence="24">
    <location>
        <begin position="72"/>
        <end position="176"/>
    </location>
</feature>
<dbReference type="InterPro" id="IPR020894">
    <property type="entry name" value="Cadherin_CS"/>
</dbReference>
<keyword evidence="12 23" id="KW-0472">Membrane</keyword>
<evidence type="ECO:0000256" key="5">
    <source>
        <dbReference type="ARBA" id="ARBA00022692"/>
    </source>
</evidence>
<evidence type="ECO:0000256" key="10">
    <source>
        <dbReference type="ARBA" id="ARBA00022989"/>
    </source>
</evidence>
<evidence type="ECO:0000256" key="16">
    <source>
        <dbReference type="ARBA" id="ARBA00034100"/>
    </source>
</evidence>
<dbReference type="GO" id="GO:0030425">
    <property type="term" value="C:dendrite"/>
    <property type="evidence" value="ECO:0007669"/>
    <property type="project" value="UniProtKB-SubCell"/>
</dbReference>
<evidence type="ECO:0000256" key="6">
    <source>
        <dbReference type="ARBA" id="ARBA00022729"/>
    </source>
</evidence>
<feature type="compositionally biased region" description="Low complexity" evidence="22">
    <location>
        <begin position="790"/>
        <end position="803"/>
    </location>
</feature>
<feature type="domain" description="Cadherin" evidence="24">
    <location>
        <begin position="505"/>
        <end position="614"/>
    </location>
</feature>
<evidence type="ECO:0000256" key="4">
    <source>
        <dbReference type="ARBA" id="ARBA00022553"/>
    </source>
</evidence>
<dbReference type="KEGG" id="xla:108696179"/>
<evidence type="ECO:0000256" key="13">
    <source>
        <dbReference type="ARBA" id="ARBA00023180"/>
    </source>
</evidence>
<gene>
    <name evidence="26" type="primary">pcdh8l.L</name>
</gene>
<dbReference type="GO" id="GO:0042734">
    <property type="term" value="C:presynaptic membrane"/>
    <property type="evidence" value="ECO:0007669"/>
    <property type="project" value="UniProtKB-SubCell"/>
</dbReference>
<dbReference type="PROSITE" id="PS50268">
    <property type="entry name" value="CADHERIN_2"/>
    <property type="match status" value="6"/>
</dbReference>
<dbReference type="GO" id="GO:0045202">
    <property type="term" value="C:synapse"/>
    <property type="evidence" value="ECO:0000318"/>
    <property type="project" value="GO_Central"/>
</dbReference>
<dbReference type="Proteomes" id="UP000186698">
    <property type="component" value="Chromosome 7L"/>
</dbReference>
<feature type="domain" description="Cadherin" evidence="24">
    <location>
        <begin position="286"/>
        <end position="393"/>
    </location>
</feature>
<dbReference type="InterPro" id="IPR002126">
    <property type="entry name" value="Cadherin-like_dom"/>
</dbReference>
<sequence>MSRKWPFICDDFLYPKKLQLLNYISRLRLKGSHSNFFGATLPREIDKMLLLLKAISLLLLGLMASQSLCETIQYFIDEEESPGTVIGVLSHHSMFNTTDSLANNFRLMKQFNSSLIHVRDSDGQLSIGERIDREQICRQSLHCTLSLDVVSFSKGQFKLINVKVEVRDINDHSPHFPNDVIYVEVSESTPVGTRIPVEIAVDEDVGSNAIQNFKITDNSHFIIEVQTKGDGVKYADLVLIKELDRENQPTYKLEIMAMDGGQPALSGTAVVNVRVLDFNDNSPVFERGTITVDLIEDAAVGYILLDLNAADADEGVNGEVVYSFSPLVSQEVRRLFKINSRTGGVTLEDQVDFETKQSYEFEVQAHDLGPNPLSASCKVIVHIIDVNDNAPVITITPLTSISEDFAYITESAAKETIVALISTTDRDSGPHGQVHCILYGHEHFMLKQVYEDSFMVVTTTNLDREKIAEYTLTIVAEDLGFPSLSTKKYYTVKVTDENDNAPVFSKPKYEVSVLENNFPGSYIATVVARDPDTDHNGKVIYRLVEAKVMGQSLSTFVAIDADSGMLRAVRSLDYERIKQIDFEIEATDNGVPRQSNRAQIKLKIVDQNDNTPVITYPLLNNGSAEVLLPVSAPQHYLVFQLKAMDADEGQNAQLTYTIMRDTQRLFAINQENGEVSLRKQINPDQTKELNIVVAVYDSGRTSLSTNATVRFILTDSMPSSIEVVILQPSSEDQHQIDLSIIFIAVLAGGCALLLVAILFVACTCKRKSNGFKQVPEKQGGYSSDHLLKNSPSEMGSSNSSVSQSKSCQISISAESEDCSMSSNKEHCGDQQTGAKHLESVPSYETSSWQRDSCAGSVSGNSHVEQYSTKDSGKGDSDFNDSDSDTSGEGQKKSCEQPIQTQGGVPYTKEVMSYRHVDNHFGHRSINGNQCGNYTLQKGYAVSYSLAPVGTYHTSQPKLLPLPHHRDLYYHVSQPNRMRAEYERDIASRSGTLSPQRMSRIRHQELHHNPQVSLQHYPTEIATAF</sequence>
<dbReference type="GO" id="GO:0098609">
    <property type="term" value="P:cell-cell adhesion"/>
    <property type="evidence" value="ECO:0000318"/>
    <property type="project" value="GO_Central"/>
</dbReference>
<feature type="region of interest" description="Disordered" evidence="22">
    <location>
        <begin position="819"/>
        <end position="905"/>
    </location>
</feature>
<evidence type="ECO:0000256" key="3">
    <source>
        <dbReference type="ARBA" id="ARBA00022475"/>
    </source>
</evidence>
<evidence type="ECO:0000256" key="22">
    <source>
        <dbReference type="SAM" id="MobiDB-lite"/>
    </source>
</evidence>
<evidence type="ECO:0000256" key="8">
    <source>
        <dbReference type="ARBA" id="ARBA00022837"/>
    </source>
</evidence>
<comment type="subunit">
    <text evidence="19">The N-terminal extracellular domain forms homophilic interactions; these interactions activate p38 MAPK via TAOK2 and trigger endocytosis. Interacts with CDH2; this interaction may lead to CDH2 cointernalization. Interacts with CDH11. Interacts with TAOK2.</text>
</comment>
<keyword evidence="5 23" id="KW-0812">Transmembrane</keyword>
<keyword evidence="13" id="KW-0325">Glycoprotein</keyword>
<feature type="domain" description="Cadherin" evidence="24">
    <location>
        <begin position="177"/>
        <end position="285"/>
    </location>
</feature>
<dbReference type="InterPro" id="IPR013164">
    <property type="entry name" value="Cadherin_N"/>
</dbReference>
<feature type="transmembrane region" description="Helical" evidence="23">
    <location>
        <begin position="738"/>
        <end position="762"/>
    </location>
</feature>
<evidence type="ECO:0000256" key="23">
    <source>
        <dbReference type="SAM" id="Phobius"/>
    </source>
</evidence>
<keyword evidence="8 21" id="KW-0106">Calcium</keyword>
<feature type="domain" description="Cadherin" evidence="24">
    <location>
        <begin position="408"/>
        <end position="504"/>
    </location>
</feature>
<keyword evidence="9" id="KW-0130">Cell adhesion</keyword>
<dbReference type="FunFam" id="2.60.40.60:FF:000002">
    <property type="entry name" value="Protocadherin alpha 2"/>
    <property type="match status" value="1"/>
</dbReference>
<dbReference type="RefSeq" id="XP_018080792.2">
    <property type="nucleotide sequence ID" value="XM_018225303.2"/>
</dbReference>
<accession>A0A8J0T9R0</accession>
<dbReference type="FunFam" id="2.60.40.60:FF:000117">
    <property type="entry name" value="protocadherin-8 isoform X1"/>
    <property type="match status" value="1"/>
</dbReference>
<dbReference type="PANTHER" id="PTHR24028:SF344">
    <property type="entry name" value="PROTOCADHERIN-8"/>
    <property type="match status" value="1"/>
</dbReference>
<dbReference type="PANTHER" id="PTHR24028">
    <property type="entry name" value="CADHERIN-87A"/>
    <property type="match status" value="1"/>
</dbReference>
<keyword evidence="15" id="KW-0966">Cell projection</keyword>
<dbReference type="InterPro" id="IPR050174">
    <property type="entry name" value="Protocadherin/Cadherin-CA"/>
</dbReference>
<keyword evidence="4" id="KW-0597">Phosphoprotein</keyword>
<dbReference type="GeneID" id="108696179"/>
<evidence type="ECO:0000256" key="15">
    <source>
        <dbReference type="ARBA" id="ARBA00023273"/>
    </source>
</evidence>
<evidence type="ECO:0000256" key="21">
    <source>
        <dbReference type="PROSITE-ProRule" id="PRU00043"/>
    </source>
</evidence>
<evidence type="ECO:0000256" key="7">
    <source>
        <dbReference type="ARBA" id="ARBA00022737"/>
    </source>
</evidence>
<evidence type="ECO:0000256" key="1">
    <source>
        <dbReference type="ARBA" id="ARBA00004251"/>
    </source>
</evidence>
<dbReference type="FunFam" id="2.60.40.60:FF:000120">
    <property type="entry name" value="Protocadherin 8"/>
    <property type="match status" value="1"/>
</dbReference>
<evidence type="ECO:0000256" key="20">
    <source>
        <dbReference type="ARBA" id="ARBA00067805"/>
    </source>
</evidence>
<comment type="function">
    <text evidence="18">Calcium-dependent cell-adhesion protein. May play a role in activity-induced synaptic reorganization underlying long term memory. Could be involved in CDH2 internalization through TAOK2/p38 MAPK pathway. In hippocampal neurons, may play a role in the down-regulation of dendritic spines, maybe through its action on CDH2 endocytosis.</text>
</comment>
<comment type="subcellular location">
    <subcellularLocation>
        <location evidence="1">Cell membrane</location>
        <topology evidence="1">Single-pass type I membrane protein</topology>
    </subcellularLocation>
    <subcellularLocation>
        <location evidence="2">Cell projection</location>
        <location evidence="2">Dendrite</location>
    </subcellularLocation>
    <subcellularLocation>
        <location evidence="16">Postsynaptic cell membrane</location>
    </subcellularLocation>
    <subcellularLocation>
        <location evidence="17">Presynaptic cell membrane</location>
    </subcellularLocation>
</comment>
<evidence type="ECO:0000313" key="25">
    <source>
        <dbReference type="Proteomes" id="UP000186698"/>
    </source>
</evidence>
<dbReference type="GO" id="GO:0005509">
    <property type="term" value="F:calcium ion binding"/>
    <property type="evidence" value="ECO:0007669"/>
    <property type="project" value="UniProtKB-UniRule"/>
</dbReference>
<keyword evidence="6" id="KW-0732">Signal</keyword>
<dbReference type="GO" id="GO:0005886">
    <property type="term" value="C:plasma membrane"/>
    <property type="evidence" value="ECO:0000318"/>
    <property type="project" value="GO_Central"/>
</dbReference>
<evidence type="ECO:0000313" key="26">
    <source>
        <dbReference type="RefSeq" id="XP_018080792.2"/>
    </source>
</evidence>
<evidence type="ECO:0000256" key="9">
    <source>
        <dbReference type="ARBA" id="ARBA00022889"/>
    </source>
</evidence>
<evidence type="ECO:0000256" key="12">
    <source>
        <dbReference type="ARBA" id="ARBA00023136"/>
    </source>
</evidence>
<evidence type="ECO:0000256" key="11">
    <source>
        <dbReference type="ARBA" id="ARBA00023018"/>
    </source>
</evidence>
<evidence type="ECO:0000259" key="24">
    <source>
        <dbReference type="PROSITE" id="PS50268"/>
    </source>
</evidence>
<dbReference type="GO" id="GO:0045211">
    <property type="term" value="C:postsynaptic membrane"/>
    <property type="evidence" value="ECO:0007669"/>
    <property type="project" value="UniProtKB-SubCell"/>
</dbReference>
<dbReference type="GO" id="GO:0050839">
    <property type="term" value="F:cell adhesion molecule binding"/>
    <property type="evidence" value="ECO:0000318"/>
    <property type="project" value="GO_Central"/>
</dbReference>
<dbReference type="SMART" id="SM00112">
    <property type="entry name" value="CA"/>
    <property type="match status" value="6"/>
</dbReference>
<keyword evidence="25" id="KW-1185">Reference proteome</keyword>
<evidence type="ECO:0000256" key="14">
    <source>
        <dbReference type="ARBA" id="ARBA00023257"/>
    </source>
</evidence>
<dbReference type="CTD" id="108696179"/>
<dbReference type="AlphaFoldDB" id="A0A8J0T9R0"/>
<feature type="compositionally biased region" description="Polar residues" evidence="22">
    <location>
        <begin position="842"/>
        <end position="869"/>
    </location>
</feature>
<dbReference type="OrthoDB" id="6252479at2759"/>
<evidence type="ECO:0000256" key="17">
    <source>
        <dbReference type="ARBA" id="ARBA00034111"/>
    </source>
</evidence>
<evidence type="ECO:0000256" key="18">
    <source>
        <dbReference type="ARBA" id="ARBA00056898"/>
    </source>
</evidence>
<reference evidence="26" key="1">
    <citation type="submission" date="2025-08" db="UniProtKB">
        <authorList>
            <consortium name="RefSeq"/>
        </authorList>
    </citation>
    <scope>IDENTIFICATION</scope>
    <source>
        <strain evidence="26">J_2021</strain>
        <tissue evidence="26">Erythrocytes</tissue>
    </source>
</reference>
<evidence type="ECO:0000256" key="19">
    <source>
        <dbReference type="ARBA" id="ARBA00064553"/>
    </source>
</evidence>
<dbReference type="Pfam" id="PF08266">
    <property type="entry name" value="Cadherin_2"/>
    <property type="match status" value="1"/>
</dbReference>
<feature type="domain" description="Cadherin" evidence="24">
    <location>
        <begin position="638"/>
        <end position="730"/>
    </location>
</feature>
<dbReference type="SUPFAM" id="SSF49313">
    <property type="entry name" value="Cadherin-like"/>
    <property type="match status" value="5"/>
</dbReference>
<dbReference type="FunFam" id="2.60.40.60:FF:000007">
    <property type="entry name" value="Protocadherin alpha 2"/>
    <property type="match status" value="1"/>
</dbReference>
<dbReference type="InterPro" id="IPR015919">
    <property type="entry name" value="Cadherin-like_sf"/>
</dbReference>
<dbReference type="Pfam" id="PF00028">
    <property type="entry name" value="Cadherin"/>
    <property type="match status" value="5"/>
</dbReference>
<dbReference type="FunFam" id="2.60.40.60:FF:000001">
    <property type="entry name" value="Protocadherin alpha 2"/>
    <property type="match status" value="1"/>
</dbReference>
<feature type="region of interest" description="Disordered" evidence="22">
    <location>
        <begin position="773"/>
        <end position="803"/>
    </location>
</feature>
<name>A0A8J0T9R0_XENLA</name>
<dbReference type="FunFam" id="2.60.40.60:FF:000003">
    <property type="entry name" value="Protocadherin alpha 2"/>
    <property type="match status" value="1"/>
</dbReference>
<keyword evidence="3" id="KW-1003">Cell membrane</keyword>
<dbReference type="Gene3D" id="2.60.40.60">
    <property type="entry name" value="Cadherins"/>
    <property type="match status" value="6"/>
</dbReference>
<dbReference type="GO" id="GO:0007156">
    <property type="term" value="P:homophilic cell adhesion via plasma membrane adhesion molecules"/>
    <property type="evidence" value="ECO:0007669"/>
    <property type="project" value="InterPro"/>
</dbReference>
<proteinExistence type="predicted"/>
<dbReference type="PRINTS" id="PR00205">
    <property type="entry name" value="CADHERIN"/>
</dbReference>
<dbReference type="CDD" id="cd11304">
    <property type="entry name" value="Cadherin_repeat"/>
    <property type="match status" value="6"/>
</dbReference>
<evidence type="ECO:0000256" key="2">
    <source>
        <dbReference type="ARBA" id="ARBA00004279"/>
    </source>
</evidence>
<organism evidence="25 26">
    <name type="scientific">Xenopus laevis</name>
    <name type="common">African clawed frog</name>
    <dbReference type="NCBI Taxonomy" id="8355"/>
    <lineage>
        <taxon>Eukaryota</taxon>
        <taxon>Metazoa</taxon>
        <taxon>Chordata</taxon>
        <taxon>Craniata</taxon>
        <taxon>Vertebrata</taxon>
        <taxon>Euteleostomi</taxon>
        <taxon>Amphibia</taxon>
        <taxon>Batrachia</taxon>
        <taxon>Anura</taxon>
        <taxon>Pipoidea</taxon>
        <taxon>Pipidae</taxon>
        <taxon>Xenopodinae</taxon>
        <taxon>Xenopus</taxon>
        <taxon>Xenopus</taxon>
    </lineage>
</organism>
<keyword evidence="11" id="KW-0770">Synapse</keyword>
<keyword evidence="10 23" id="KW-1133">Transmembrane helix</keyword>